<dbReference type="InterPro" id="IPR046257">
    <property type="entry name" value="DUF6290"/>
</dbReference>
<dbReference type="Proteomes" id="UP000004925">
    <property type="component" value="Unassembled WGS sequence"/>
</dbReference>
<accession>A0A0M1VX78</accession>
<reference evidence="1 2" key="1">
    <citation type="submission" date="2011-10" db="EMBL/GenBank/DDBJ databases">
        <title>The Genome Sequence of Fusobacterium sp. 4_1_13.</title>
        <authorList>
            <consortium name="The Broad Institute Genome Sequencing Platform"/>
            <person name="Earl A."/>
            <person name="Ward D."/>
            <person name="Feldgarden M."/>
            <person name="Gevers D."/>
            <person name="Strauss J."/>
            <person name="Ambrose C."/>
            <person name="Allen-Vercoe E."/>
            <person name="Young S.K."/>
            <person name="Zeng Q."/>
            <person name="Gargeya S."/>
            <person name="Fitzgerald M."/>
            <person name="Haas B."/>
            <person name="Abouelleil A."/>
            <person name="Alvarado L."/>
            <person name="Arachchi H.M."/>
            <person name="Berlin A."/>
            <person name="Brown A."/>
            <person name="Chapman S.B."/>
            <person name="Chen Z."/>
            <person name="Dunbar C."/>
            <person name="Freedman E."/>
            <person name="Gearin G."/>
            <person name="Goldberg J."/>
            <person name="Griggs A."/>
            <person name="Gujja S."/>
            <person name="Heiman D."/>
            <person name="Howarth C."/>
            <person name="Larson L."/>
            <person name="Lui A."/>
            <person name="MacDonald P.J."/>
            <person name="Montmayeur A."/>
            <person name="Murphy C."/>
            <person name="Neiman D."/>
            <person name="Pearson M."/>
            <person name="Priest M."/>
            <person name="Roberts A."/>
            <person name="Saif S."/>
            <person name="Shea T."/>
            <person name="Shenoy N."/>
            <person name="Sisk P."/>
            <person name="Stolte C."/>
            <person name="Sykes S."/>
            <person name="Wortman J."/>
            <person name="Nusbaum C."/>
            <person name="Birren B."/>
        </authorList>
    </citation>
    <scope>NUCLEOTIDE SEQUENCE [LARGE SCALE GENOMIC DNA]</scope>
    <source>
        <strain evidence="1 2">4_1_13</strain>
    </source>
</reference>
<gene>
    <name evidence="1" type="ORF">FSCG_01997</name>
</gene>
<evidence type="ECO:0000313" key="1">
    <source>
        <dbReference type="EMBL" id="EEO41284.2"/>
    </source>
</evidence>
<evidence type="ECO:0008006" key="3">
    <source>
        <dbReference type="Google" id="ProtNLM"/>
    </source>
</evidence>
<proteinExistence type="predicted"/>
<dbReference type="Pfam" id="PF19807">
    <property type="entry name" value="DUF6290"/>
    <property type="match status" value="1"/>
</dbReference>
<dbReference type="RefSeq" id="WP_029599260.1">
    <property type="nucleotide sequence ID" value="NZ_KQ235736.1"/>
</dbReference>
<dbReference type="AlphaFoldDB" id="A0A0M1VX78"/>
<comment type="caution">
    <text evidence="1">The sequence shown here is derived from an EMBL/GenBank/DDBJ whole genome shotgun (WGS) entry which is preliminary data.</text>
</comment>
<dbReference type="EMBL" id="ACDE02000015">
    <property type="protein sequence ID" value="EEO41284.2"/>
    <property type="molecule type" value="Genomic_DNA"/>
</dbReference>
<organism evidence="1 2">
    <name type="scientific">Fusobacterium vincentii 4_1_13</name>
    <dbReference type="NCBI Taxonomy" id="469606"/>
    <lineage>
        <taxon>Bacteria</taxon>
        <taxon>Fusobacteriati</taxon>
        <taxon>Fusobacteriota</taxon>
        <taxon>Fusobacteriia</taxon>
        <taxon>Fusobacteriales</taxon>
        <taxon>Fusobacteriaceae</taxon>
        <taxon>Fusobacterium</taxon>
    </lineage>
</organism>
<protein>
    <recommendedName>
        <fullName evidence="3">CopG family transcriptional regulator</fullName>
    </recommendedName>
</protein>
<evidence type="ECO:0000313" key="2">
    <source>
        <dbReference type="Proteomes" id="UP000004925"/>
    </source>
</evidence>
<sequence length="76" mass="8654">MATITLNVTDEEKKLITDFSEANNMSISELILKIIENLEDEEDYKLAIARINDPNNKTCGTLREIATEFGIDYDEL</sequence>
<name>A0A0M1VX78_FUSVC</name>